<dbReference type="InterPro" id="IPR014944">
    <property type="entry name" value="Toxin_SymE-like"/>
</dbReference>
<name>A0A6S6R191_9FIRM</name>
<dbReference type="GO" id="GO:0016070">
    <property type="term" value="P:RNA metabolic process"/>
    <property type="evidence" value="ECO:0007669"/>
    <property type="project" value="InterPro"/>
</dbReference>
<dbReference type="KEGG" id="acel:acsn021_09240"/>
<accession>A0A6S6R191</accession>
<dbReference type="GO" id="GO:0005737">
    <property type="term" value="C:cytoplasm"/>
    <property type="evidence" value="ECO:0007669"/>
    <property type="project" value="InterPro"/>
</dbReference>
<dbReference type="Pfam" id="PF08845">
    <property type="entry name" value="SymE_toxin"/>
    <property type="match status" value="1"/>
</dbReference>
<gene>
    <name evidence="1" type="ORF">acsn021_09240</name>
</gene>
<dbReference type="GO" id="GO:0016788">
    <property type="term" value="F:hydrolase activity, acting on ester bonds"/>
    <property type="evidence" value="ECO:0007669"/>
    <property type="project" value="InterPro"/>
</dbReference>
<proteinExistence type="predicted"/>
<dbReference type="RefSeq" id="WP_184090412.1">
    <property type="nucleotide sequence ID" value="NZ_AP023367.1"/>
</dbReference>
<dbReference type="EMBL" id="AP023367">
    <property type="protein sequence ID" value="BCJ93355.1"/>
    <property type="molecule type" value="Genomic_DNA"/>
</dbReference>
<dbReference type="GO" id="GO:0003723">
    <property type="term" value="F:RNA binding"/>
    <property type="evidence" value="ECO:0007669"/>
    <property type="project" value="InterPro"/>
</dbReference>
<reference evidence="1 2" key="1">
    <citation type="journal article" date="2016" name="Int. J. Syst. Evol. Microbiol.">
        <title>Descriptions of Anaerotaenia torta gen. nov., sp. nov. and Anaerocolumna cellulosilytica gen. nov., sp. nov. isolated from a methanogenic reactor of cattle waste.</title>
        <authorList>
            <person name="Uek A."/>
            <person name="Ohtaki Y."/>
            <person name="Kaku N."/>
            <person name="Ueki K."/>
        </authorList>
    </citation>
    <scope>NUCLEOTIDE SEQUENCE [LARGE SCALE GENOMIC DNA]</scope>
    <source>
        <strain evidence="1 2">SN021</strain>
    </source>
</reference>
<evidence type="ECO:0000313" key="1">
    <source>
        <dbReference type="EMBL" id="BCJ93355.1"/>
    </source>
</evidence>
<evidence type="ECO:0000313" key="2">
    <source>
        <dbReference type="Proteomes" id="UP000515561"/>
    </source>
</evidence>
<keyword evidence="2" id="KW-1185">Reference proteome</keyword>
<sequence>MKLKTRCLKVYQSYYKRQPIPEIILKGQWLNGTGFSIGDIIEVCCKENEIVITKKT</sequence>
<organism evidence="1 2">
    <name type="scientific">Anaerocolumna cellulosilytica</name>
    <dbReference type="NCBI Taxonomy" id="433286"/>
    <lineage>
        <taxon>Bacteria</taxon>
        <taxon>Bacillati</taxon>
        <taxon>Bacillota</taxon>
        <taxon>Clostridia</taxon>
        <taxon>Lachnospirales</taxon>
        <taxon>Lachnospiraceae</taxon>
        <taxon>Anaerocolumna</taxon>
    </lineage>
</organism>
<dbReference type="Proteomes" id="UP000515561">
    <property type="component" value="Chromosome"/>
</dbReference>
<dbReference type="AlphaFoldDB" id="A0A6S6R191"/>
<protein>
    <submittedName>
        <fullName evidence="1">Uncharacterized protein</fullName>
    </submittedName>
</protein>